<evidence type="ECO:0000313" key="10">
    <source>
        <dbReference type="EMBL" id="WVZ51535.1"/>
    </source>
</evidence>
<dbReference type="PANTHER" id="PTHR22930">
    <property type="match status" value="1"/>
</dbReference>
<proteinExistence type="inferred from homology"/>
<comment type="subcellular location">
    <subcellularLocation>
        <location evidence="2">Nucleus</location>
    </subcellularLocation>
</comment>
<dbReference type="GO" id="GO:0004518">
    <property type="term" value="F:nuclease activity"/>
    <property type="evidence" value="ECO:0007669"/>
    <property type="project" value="UniProtKB-KW"/>
</dbReference>
<comment type="similarity">
    <text evidence="3">Belongs to the HARBI1 family.</text>
</comment>
<dbReference type="InterPro" id="IPR045249">
    <property type="entry name" value="HARBI1-like"/>
</dbReference>
<evidence type="ECO:0000256" key="2">
    <source>
        <dbReference type="ARBA" id="ARBA00004123"/>
    </source>
</evidence>
<keyword evidence="7" id="KW-0539">Nucleus</keyword>
<feature type="domain" description="DDE Tnp4" evidence="8">
    <location>
        <begin position="133"/>
        <end position="273"/>
    </location>
</feature>
<evidence type="ECO:0000256" key="6">
    <source>
        <dbReference type="ARBA" id="ARBA00022801"/>
    </source>
</evidence>
<evidence type="ECO:0000256" key="7">
    <source>
        <dbReference type="ARBA" id="ARBA00023242"/>
    </source>
</evidence>
<evidence type="ECO:0000259" key="9">
    <source>
        <dbReference type="Pfam" id="PF26138"/>
    </source>
</evidence>
<evidence type="ECO:0000313" key="11">
    <source>
        <dbReference type="Proteomes" id="UP001341281"/>
    </source>
</evidence>
<dbReference type="GO" id="GO:0005634">
    <property type="term" value="C:nucleus"/>
    <property type="evidence" value="ECO:0007669"/>
    <property type="project" value="UniProtKB-SubCell"/>
</dbReference>
<dbReference type="InterPro" id="IPR027806">
    <property type="entry name" value="HARBI1_dom"/>
</dbReference>
<sequence length="484" mass="55984">MLPRDMERIAKLRFIYESDDTHCVNLLRMKRAPFFQLCDLFRARLLLRDSIHNTIEEQAAMFLHAVGHNQSFRVIGLTFRRSIETISRYFQKVLYAVGELRNEMIVPPATSVHPRIQNSRRWYPYFKDCLGAIDGTHVLARVPVKMQPAFIGRKHTTTQNVLAAVDFDLRFTYCHRCSLFHCLDKFYLVDVGYAVRPGFLPPYRGTRYHLRELGNNRPRDQRELFNLRHSSHRVTVERAFGALKNRFKIMYNKPFHPFKTQVKLVLAYCILHNWILRHGHDEHVPSEDSWAPNNNDAASPNDVYPDMHLGLRRGIVGLSRCGRTAGVKKDKGFKEVHLNAVAKQLSEFSGLEVTGTQVYNHLRKWRQRWVKSVDGPKLTDEKVSKVGSSSGKRKRISEEEGGYMTTMTQAVQNVVDALTTPVYNEMPPGLYNAVLSIPGFTDEALMYALQNLLDNKALGLCFMEMSDPHRVLWLRTFLGKHYYI</sequence>
<reference evidence="10 11" key="1">
    <citation type="submission" date="2024-02" db="EMBL/GenBank/DDBJ databases">
        <title>High-quality chromosome-scale genome assembly of Pensacola bahiagrass (Paspalum notatum Flugge var. saurae).</title>
        <authorList>
            <person name="Vega J.M."/>
            <person name="Podio M."/>
            <person name="Orjuela J."/>
            <person name="Siena L.A."/>
            <person name="Pessino S.C."/>
            <person name="Combes M.C."/>
            <person name="Mariac C."/>
            <person name="Albertini E."/>
            <person name="Pupilli F."/>
            <person name="Ortiz J.P.A."/>
            <person name="Leblanc O."/>
        </authorList>
    </citation>
    <scope>NUCLEOTIDE SEQUENCE [LARGE SCALE GENOMIC DNA]</scope>
    <source>
        <strain evidence="10">R1</strain>
        <tissue evidence="10">Leaf</tissue>
    </source>
</reference>
<comment type="cofactor">
    <cofactor evidence="1">
        <name>a divalent metal cation</name>
        <dbReference type="ChEBI" id="CHEBI:60240"/>
    </cofactor>
</comment>
<dbReference type="GO" id="GO:0016787">
    <property type="term" value="F:hydrolase activity"/>
    <property type="evidence" value="ECO:0007669"/>
    <property type="project" value="UniProtKB-KW"/>
</dbReference>
<keyword evidence="11" id="KW-1185">Reference proteome</keyword>
<dbReference type="PANTHER" id="PTHR22930:SF259">
    <property type="entry name" value="OS08G0106900 PROTEIN"/>
    <property type="match status" value="1"/>
</dbReference>
<dbReference type="AlphaFoldDB" id="A0AAQ3PGB1"/>
<accession>A0AAQ3PGB1</accession>
<dbReference type="InterPro" id="IPR058353">
    <property type="entry name" value="DUF8040"/>
</dbReference>
<dbReference type="GO" id="GO:0046872">
    <property type="term" value="F:metal ion binding"/>
    <property type="evidence" value="ECO:0007669"/>
    <property type="project" value="UniProtKB-KW"/>
</dbReference>
<name>A0AAQ3PGB1_PASNO</name>
<keyword evidence="5" id="KW-0479">Metal-binding</keyword>
<dbReference type="EMBL" id="CP144745">
    <property type="protein sequence ID" value="WVZ51535.1"/>
    <property type="molecule type" value="Genomic_DNA"/>
</dbReference>
<evidence type="ECO:0000256" key="1">
    <source>
        <dbReference type="ARBA" id="ARBA00001968"/>
    </source>
</evidence>
<dbReference type="Pfam" id="PF26138">
    <property type="entry name" value="DUF8040"/>
    <property type="match status" value="1"/>
</dbReference>
<keyword evidence="4" id="KW-0540">Nuclease</keyword>
<organism evidence="10 11">
    <name type="scientific">Paspalum notatum var. saurae</name>
    <dbReference type="NCBI Taxonomy" id="547442"/>
    <lineage>
        <taxon>Eukaryota</taxon>
        <taxon>Viridiplantae</taxon>
        <taxon>Streptophyta</taxon>
        <taxon>Embryophyta</taxon>
        <taxon>Tracheophyta</taxon>
        <taxon>Spermatophyta</taxon>
        <taxon>Magnoliopsida</taxon>
        <taxon>Liliopsida</taxon>
        <taxon>Poales</taxon>
        <taxon>Poaceae</taxon>
        <taxon>PACMAD clade</taxon>
        <taxon>Panicoideae</taxon>
        <taxon>Andropogonodae</taxon>
        <taxon>Paspaleae</taxon>
        <taxon>Paspalinae</taxon>
        <taxon>Paspalum</taxon>
    </lineage>
</organism>
<dbReference type="Proteomes" id="UP001341281">
    <property type="component" value="Chromosome 01"/>
</dbReference>
<keyword evidence="6" id="KW-0378">Hydrolase</keyword>
<evidence type="ECO:0000256" key="3">
    <source>
        <dbReference type="ARBA" id="ARBA00006958"/>
    </source>
</evidence>
<dbReference type="Pfam" id="PF13359">
    <property type="entry name" value="DDE_Tnp_4"/>
    <property type="match status" value="1"/>
</dbReference>
<evidence type="ECO:0000256" key="4">
    <source>
        <dbReference type="ARBA" id="ARBA00022722"/>
    </source>
</evidence>
<evidence type="ECO:0000259" key="8">
    <source>
        <dbReference type="Pfam" id="PF13359"/>
    </source>
</evidence>
<protein>
    <recommendedName>
        <fullName evidence="12">DDE Tnp4 domain-containing protein</fullName>
    </recommendedName>
</protein>
<evidence type="ECO:0000256" key="5">
    <source>
        <dbReference type="ARBA" id="ARBA00022723"/>
    </source>
</evidence>
<feature type="domain" description="DUF8040" evidence="9">
    <location>
        <begin position="15"/>
        <end position="97"/>
    </location>
</feature>
<gene>
    <name evidence="10" type="ORF">U9M48_002672</name>
</gene>
<evidence type="ECO:0008006" key="12">
    <source>
        <dbReference type="Google" id="ProtNLM"/>
    </source>
</evidence>